<evidence type="ECO:0000256" key="1">
    <source>
        <dbReference type="ARBA" id="ARBA00004651"/>
    </source>
</evidence>
<feature type="region of interest" description="Disordered" evidence="7">
    <location>
        <begin position="688"/>
        <end position="719"/>
    </location>
</feature>
<feature type="transmembrane region" description="Helical" evidence="8">
    <location>
        <begin position="643"/>
        <end position="664"/>
    </location>
</feature>
<dbReference type="PANTHER" id="PTHR33406:SF11">
    <property type="entry name" value="MEMBRANE PROTEIN SCO6666-RELATED"/>
    <property type="match status" value="1"/>
</dbReference>
<evidence type="ECO:0000313" key="11">
    <source>
        <dbReference type="Proteomes" id="UP001523369"/>
    </source>
</evidence>
<comment type="subcellular location">
    <subcellularLocation>
        <location evidence="1">Cell membrane</location>
        <topology evidence="1">Multi-pass membrane protein</topology>
    </subcellularLocation>
</comment>
<organism evidence="10 11">
    <name type="scientific">Paractinoplanes aksuensis</name>
    <dbReference type="NCBI Taxonomy" id="2939490"/>
    <lineage>
        <taxon>Bacteria</taxon>
        <taxon>Bacillati</taxon>
        <taxon>Actinomycetota</taxon>
        <taxon>Actinomycetes</taxon>
        <taxon>Micromonosporales</taxon>
        <taxon>Micromonosporaceae</taxon>
        <taxon>Paractinoplanes</taxon>
    </lineage>
</organism>
<comment type="caution">
    <text evidence="10">The sequence shown here is derived from an EMBL/GenBank/DDBJ whole genome shotgun (WGS) entry which is preliminary data.</text>
</comment>
<comment type="similarity">
    <text evidence="2">Belongs to the resistance-nodulation-cell division (RND) (TC 2.A.6) family. MmpL subfamily.</text>
</comment>
<feature type="transmembrane region" description="Helical" evidence="8">
    <location>
        <begin position="604"/>
        <end position="623"/>
    </location>
</feature>
<feature type="transmembrane region" description="Helical" evidence="8">
    <location>
        <begin position="173"/>
        <end position="192"/>
    </location>
</feature>
<feature type="transmembrane region" description="Helical" evidence="8">
    <location>
        <begin position="552"/>
        <end position="572"/>
    </location>
</feature>
<feature type="transmembrane region" description="Helical" evidence="8">
    <location>
        <begin position="354"/>
        <end position="372"/>
    </location>
</feature>
<reference evidence="10 11" key="1">
    <citation type="submission" date="2022-06" db="EMBL/GenBank/DDBJ databases">
        <title>New Species of the Genus Actinoplanes, ActinopZanes ferrugineus.</title>
        <authorList>
            <person name="Ding P."/>
        </authorList>
    </citation>
    <scope>NUCLEOTIDE SEQUENCE [LARGE SCALE GENOMIC DNA]</scope>
    <source>
        <strain evidence="10 11">TRM88003</strain>
    </source>
</reference>
<accession>A0ABT1DFQ7</accession>
<dbReference type="RefSeq" id="WP_253235779.1">
    <property type="nucleotide sequence ID" value="NZ_JAMYJR010000002.1"/>
</dbReference>
<dbReference type="PROSITE" id="PS50156">
    <property type="entry name" value="SSD"/>
    <property type="match status" value="1"/>
</dbReference>
<feature type="transmembrane region" description="Helical" evidence="8">
    <location>
        <begin position="300"/>
        <end position="323"/>
    </location>
</feature>
<keyword evidence="6 8" id="KW-0472">Membrane</keyword>
<evidence type="ECO:0000256" key="8">
    <source>
        <dbReference type="SAM" id="Phobius"/>
    </source>
</evidence>
<dbReference type="InterPro" id="IPR000731">
    <property type="entry name" value="SSD"/>
</dbReference>
<gene>
    <name evidence="10" type="ORF">M1L60_03450</name>
</gene>
<feature type="transmembrane region" description="Helical" evidence="8">
    <location>
        <begin position="489"/>
        <end position="508"/>
    </location>
</feature>
<evidence type="ECO:0000256" key="4">
    <source>
        <dbReference type="ARBA" id="ARBA00022692"/>
    </source>
</evidence>
<dbReference type="Proteomes" id="UP001523369">
    <property type="component" value="Unassembled WGS sequence"/>
</dbReference>
<evidence type="ECO:0000259" key="9">
    <source>
        <dbReference type="PROSITE" id="PS50156"/>
    </source>
</evidence>
<dbReference type="EMBL" id="JAMYJR010000002">
    <property type="protein sequence ID" value="MCO8269644.1"/>
    <property type="molecule type" value="Genomic_DNA"/>
</dbReference>
<keyword evidence="3" id="KW-1003">Cell membrane</keyword>
<dbReference type="PANTHER" id="PTHR33406">
    <property type="entry name" value="MEMBRANE PROTEIN MJ1562-RELATED"/>
    <property type="match status" value="1"/>
</dbReference>
<dbReference type="Pfam" id="PF03176">
    <property type="entry name" value="MMPL"/>
    <property type="match status" value="2"/>
</dbReference>
<feature type="transmembrane region" description="Helical" evidence="8">
    <location>
        <begin position="268"/>
        <end position="294"/>
    </location>
</feature>
<dbReference type="Gene3D" id="1.20.1640.10">
    <property type="entry name" value="Multidrug efflux transporter AcrB transmembrane domain"/>
    <property type="match status" value="2"/>
</dbReference>
<feature type="transmembrane region" description="Helical" evidence="8">
    <location>
        <begin position="227"/>
        <end position="247"/>
    </location>
</feature>
<keyword evidence="11" id="KW-1185">Reference proteome</keyword>
<dbReference type="InterPro" id="IPR050545">
    <property type="entry name" value="Mycobact_MmpL"/>
</dbReference>
<evidence type="ECO:0000256" key="3">
    <source>
        <dbReference type="ARBA" id="ARBA00022475"/>
    </source>
</evidence>
<keyword evidence="5 8" id="KW-1133">Transmembrane helix</keyword>
<evidence type="ECO:0000256" key="6">
    <source>
        <dbReference type="ARBA" id="ARBA00023136"/>
    </source>
</evidence>
<evidence type="ECO:0000256" key="5">
    <source>
        <dbReference type="ARBA" id="ARBA00022989"/>
    </source>
</evidence>
<dbReference type="SUPFAM" id="SSF82866">
    <property type="entry name" value="Multidrug efflux transporter AcrB transmembrane domain"/>
    <property type="match status" value="2"/>
</dbReference>
<sequence>MATFLYRLGRYAFRNRRTVLLAWLGVLVAALAGMVVLQKPTTASFSIPGTPAQQTIDLLAERFPQARAQTAGAVAKVVFAQPGANPLDQAAVGRAVASLKSAPQVAAVSDPAQNPARTVAYVQVTYSVPPSGLTGAARQGLDDAVMWARAEGLIAEVGGDAVQASGHAPIGEVFGVVIAAVVLLVTFGSLVAAGLPLLTAIIGVALGFAGIGIATRFTELSGTTSSLAMMLGLAVAIDYALFIVSRYRTELRAGRDAPEAAGRAVGTAGNAVVFAGLTVIIALSGLAVAGIPFLTQMGVAAAGTVAVAVLIALTLLPALLAYAGERITPAKLRATTARKSMGETWVRVIARRPAPALLAAVIGLGVIAIPAADLRLGLPTDGSAAADTSPRRAYDQLADGFGPGFNGPLTVVATPGTKLEGIAGVAVVSAPATNVAGDTSIITVVPTTGPSDRATEDLVHRLRAVPGVLGVTGTTAVNLDISEKLAGALIPYLILVVGLAFVLLALVFRSVLVPLTATAGFLLSVAATFGAVVAVFQWGWQADRIGLIQNGPIISFLPILLIGIVFGLAMDYQVFLVTRMREDFVHGLSARDAVVSGFRHGARVVTAAALIMMSVFFGFMLGPEAVIKSIGFGLGMAVLFDAVVVRMILVPAVMVLLGNAAWWLPRWLDRVLPDVDVEGEKLTRLLDRRPGATHAEPEADPEPVVADGSPSAERELLQG</sequence>
<evidence type="ECO:0000313" key="10">
    <source>
        <dbReference type="EMBL" id="MCO8269644.1"/>
    </source>
</evidence>
<feature type="transmembrane region" description="Helical" evidence="8">
    <location>
        <begin position="520"/>
        <end position="540"/>
    </location>
</feature>
<protein>
    <submittedName>
        <fullName evidence="10">MMPL family transporter</fullName>
    </submittedName>
</protein>
<feature type="transmembrane region" description="Helical" evidence="8">
    <location>
        <begin position="197"/>
        <end position="215"/>
    </location>
</feature>
<feature type="domain" description="SSD" evidence="9">
    <location>
        <begin position="175"/>
        <end position="322"/>
    </location>
</feature>
<keyword evidence="4 8" id="KW-0812">Transmembrane</keyword>
<evidence type="ECO:0000256" key="7">
    <source>
        <dbReference type="SAM" id="MobiDB-lite"/>
    </source>
</evidence>
<evidence type="ECO:0000256" key="2">
    <source>
        <dbReference type="ARBA" id="ARBA00010157"/>
    </source>
</evidence>
<proteinExistence type="inferred from homology"/>
<dbReference type="InterPro" id="IPR004869">
    <property type="entry name" value="MMPL_dom"/>
</dbReference>
<name>A0ABT1DFQ7_9ACTN</name>